<keyword evidence="2" id="KW-1185">Reference proteome</keyword>
<accession>A0A914RPX4</accession>
<dbReference type="Proteomes" id="UP000887564">
    <property type="component" value="Unplaced"/>
</dbReference>
<dbReference type="AlphaFoldDB" id="A0A914RPX4"/>
<name>A0A914RPX4_PAREQ</name>
<protein>
    <submittedName>
        <fullName evidence="3">Uncharacterized protein</fullName>
    </submittedName>
</protein>
<organism evidence="2 3">
    <name type="scientific">Parascaris equorum</name>
    <name type="common">Equine roundworm</name>
    <dbReference type="NCBI Taxonomy" id="6256"/>
    <lineage>
        <taxon>Eukaryota</taxon>
        <taxon>Metazoa</taxon>
        <taxon>Ecdysozoa</taxon>
        <taxon>Nematoda</taxon>
        <taxon>Chromadorea</taxon>
        <taxon>Rhabditida</taxon>
        <taxon>Spirurina</taxon>
        <taxon>Ascaridomorpha</taxon>
        <taxon>Ascaridoidea</taxon>
        <taxon>Ascarididae</taxon>
        <taxon>Parascaris</taxon>
    </lineage>
</organism>
<reference evidence="3" key="1">
    <citation type="submission" date="2022-11" db="UniProtKB">
        <authorList>
            <consortium name="WormBaseParasite"/>
        </authorList>
    </citation>
    <scope>IDENTIFICATION</scope>
</reference>
<feature type="region of interest" description="Disordered" evidence="1">
    <location>
        <begin position="19"/>
        <end position="44"/>
    </location>
</feature>
<sequence length="132" mass="14932">MFVRIAAYHVQQMRISNSHGTDETISVEEKASKGEESASEISDIEKKATDDEAIVSQIKIMEKAAMAVDSIRNDEFDMRFNPDCYCTTVQHADSEDLAKQRRLIAELAEFLLVQVCDDTRLCLFLAFCVFSL</sequence>
<dbReference type="WBParaSite" id="PEQ_0000834601-mRNA-1">
    <property type="protein sequence ID" value="PEQ_0000834601-mRNA-1"/>
    <property type="gene ID" value="PEQ_0000834601"/>
</dbReference>
<evidence type="ECO:0000256" key="1">
    <source>
        <dbReference type="SAM" id="MobiDB-lite"/>
    </source>
</evidence>
<evidence type="ECO:0000313" key="2">
    <source>
        <dbReference type="Proteomes" id="UP000887564"/>
    </source>
</evidence>
<feature type="compositionally biased region" description="Basic and acidic residues" evidence="1">
    <location>
        <begin position="27"/>
        <end position="36"/>
    </location>
</feature>
<evidence type="ECO:0000313" key="3">
    <source>
        <dbReference type="WBParaSite" id="PEQ_0000834601-mRNA-1"/>
    </source>
</evidence>
<proteinExistence type="predicted"/>